<dbReference type="InterPro" id="IPR043502">
    <property type="entry name" value="DNA/RNA_pol_sf"/>
</dbReference>
<sequence>MDDANQVDGVVKEVSQLLGNQFDSDAKQKLTTLLFRSIQGSNDVILSPMAEKFGPVTLLDEWDSIFNGLDESRIENTLQNIEQVQKEKFSPRSVAIPWFPERQKDLEGYYSSNSVDYSVLDCSPSNLNLSLRPLSLANTKDFIKKSTSAGLPSMQKKGIVLDQTVRDFDELYSQAKRLDLPSVIFTRTQESLKTRIVFGIPLVVVLNEMRFYQPLLKVQKNLPWRSALRGPDDVASHLTDIIDEAKRTGNLLVSIDFSKYDQSINPELQAKVGEYYKAVFQSSFSDDIDELIHIKANIKIVSPTGITSGGHGEPSGSAFTNEDDSIAQYCIARQSKIPVEGYFDIQGDDGVYMVNPDSYDTFVSNFNKFGLDVNLEKSTTSMVFLTYLQNLYHPFYRTAEGTIPGIYPTYRALNRICYLERYINFMESGLLGRDYFAIRTLSILENCKNHPYFEELVSFVLSKDKYNLSPSAKGIADYVKFVSETEGFSSDIINQYGDDVKGIRTWKAFQLVNKLRA</sequence>
<comment type="caution">
    <text evidence="2">The sequence shown here is derived from an EMBL/GenBank/DDBJ whole genome shotgun (WGS) entry which is preliminary data.</text>
</comment>
<evidence type="ECO:0000313" key="2">
    <source>
        <dbReference type="EMBL" id="GBH22332.1"/>
    </source>
</evidence>
<protein>
    <submittedName>
        <fullName evidence="2">RdRp</fullName>
    </submittedName>
</protein>
<reference evidence="2" key="1">
    <citation type="submission" date="2017-04" db="EMBL/GenBank/DDBJ databases">
        <title>Unveiling RNA virosphere associated with marine microorganisms.</title>
        <authorList>
            <person name="Urayama S."/>
            <person name="Takaki Y."/>
            <person name="Nishi S."/>
            <person name="Yoshida Y."/>
            <person name="Deguchi S."/>
            <person name="Takai K."/>
            <person name="Nunoura T."/>
        </authorList>
    </citation>
    <scope>NUCLEOTIDE SEQUENCE</scope>
</reference>
<dbReference type="AlphaFoldDB" id="A0A2V0RL03"/>
<evidence type="ECO:0000259" key="1">
    <source>
        <dbReference type="PROSITE" id="PS50507"/>
    </source>
</evidence>
<name>A0A2V0RL03_9ZZZZ</name>
<accession>A0A2V0RL03</accession>
<dbReference type="InterPro" id="IPR001205">
    <property type="entry name" value="RNA-dir_pol_C"/>
</dbReference>
<organism evidence="2">
    <name type="scientific">viral metagenome</name>
    <dbReference type="NCBI Taxonomy" id="1070528"/>
    <lineage>
        <taxon>unclassified sequences</taxon>
        <taxon>metagenomes</taxon>
        <taxon>organismal metagenomes</taxon>
    </lineage>
</organism>
<dbReference type="SUPFAM" id="SSF56672">
    <property type="entry name" value="DNA/RNA polymerases"/>
    <property type="match status" value="1"/>
</dbReference>
<proteinExistence type="predicted"/>
<dbReference type="InterPro" id="IPR007094">
    <property type="entry name" value="RNA-dir_pol_PSvirus"/>
</dbReference>
<dbReference type="GO" id="GO:0003968">
    <property type="term" value="F:RNA-directed RNA polymerase activity"/>
    <property type="evidence" value="ECO:0007669"/>
    <property type="project" value="InterPro"/>
</dbReference>
<dbReference type="GO" id="GO:0039694">
    <property type="term" value="P:viral RNA genome replication"/>
    <property type="evidence" value="ECO:0007669"/>
    <property type="project" value="InterPro"/>
</dbReference>
<dbReference type="EMBL" id="BDQB01000219">
    <property type="protein sequence ID" value="GBH22332.1"/>
    <property type="molecule type" value="Genomic_RNA"/>
</dbReference>
<dbReference type="Pfam" id="PF00680">
    <property type="entry name" value="RdRP_1"/>
    <property type="match status" value="1"/>
</dbReference>
<dbReference type="GO" id="GO:0003723">
    <property type="term" value="F:RNA binding"/>
    <property type="evidence" value="ECO:0007669"/>
    <property type="project" value="InterPro"/>
</dbReference>
<dbReference type="GO" id="GO:0006351">
    <property type="term" value="P:DNA-templated transcription"/>
    <property type="evidence" value="ECO:0007669"/>
    <property type="project" value="InterPro"/>
</dbReference>
<feature type="domain" description="RdRp catalytic" evidence="1">
    <location>
        <begin position="250"/>
        <end position="362"/>
    </location>
</feature>
<dbReference type="PROSITE" id="PS50507">
    <property type="entry name" value="RDRP_SSRNA_POS"/>
    <property type="match status" value="1"/>
</dbReference>